<dbReference type="HOGENOM" id="CLU_1913428_0_0_9"/>
<dbReference type="EMBL" id="CP003261">
    <property type="protein sequence ID" value="AGK96598.1"/>
    <property type="molecule type" value="Genomic_DNA"/>
</dbReference>
<dbReference type="PATRIC" id="fig|86416.3.peg.1650"/>
<organism evidence="1 2">
    <name type="scientific">Clostridium pasteurianum BC1</name>
    <dbReference type="NCBI Taxonomy" id="86416"/>
    <lineage>
        <taxon>Bacteria</taxon>
        <taxon>Bacillati</taxon>
        <taxon>Bacillota</taxon>
        <taxon>Clostridia</taxon>
        <taxon>Eubacteriales</taxon>
        <taxon>Clostridiaceae</taxon>
        <taxon>Clostridium</taxon>
    </lineage>
</organism>
<sequence>MDKQNIIKFLEENQIEDIEEIKYREEVYTLRFYYDFDDSEIEAARAYANDECEEEEEGEVWYGEFFKPYLNDIVIDNIGDILEDCMKEFNIGIQFISYDFDDEEQCSEIIAIFYESDKVVDIENVIDDLKL</sequence>
<protein>
    <submittedName>
        <fullName evidence="1">Uncharacterized protein</fullName>
    </submittedName>
</protein>
<dbReference type="KEGG" id="cpas:Clopa_1673"/>
<dbReference type="RefSeq" id="WP_015614917.1">
    <property type="nucleotide sequence ID" value="NC_021182.1"/>
</dbReference>
<evidence type="ECO:0000313" key="1">
    <source>
        <dbReference type="EMBL" id="AGK96598.1"/>
    </source>
</evidence>
<gene>
    <name evidence="1" type="ORF">Clopa_1673</name>
</gene>
<proteinExistence type="predicted"/>
<evidence type="ECO:0000313" key="2">
    <source>
        <dbReference type="Proteomes" id="UP000013523"/>
    </source>
</evidence>
<name>R4K209_CLOPA</name>
<keyword evidence="2" id="KW-1185">Reference proteome</keyword>
<dbReference type="eggNOG" id="ENOG50331SK">
    <property type="taxonomic scope" value="Bacteria"/>
</dbReference>
<accession>R4K209</accession>
<dbReference type="STRING" id="86416.Clopa_1673"/>
<reference evidence="1 2" key="1">
    <citation type="submission" date="2012-01" db="EMBL/GenBank/DDBJ databases">
        <title>Complete sequence of chromosome of Clostridium pasteurianum BC1.</title>
        <authorList>
            <consortium name="US DOE Joint Genome Institute"/>
            <person name="Lucas S."/>
            <person name="Han J."/>
            <person name="Lapidus A."/>
            <person name="Cheng J.-F."/>
            <person name="Goodwin L."/>
            <person name="Pitluck S."/>
            <person name="Peters L."/>
            <person name="Mikhailova N."/>
            <person name="Teshima H."/>
            <person name="Detter J.C."/>
            <person name="Han C."/>
            <person name="Tapia R."/>
            <person name="Land M."/>
            <person name="Hauser L."/>
            <person name="Kyrpides N."/>
            <person name="Ivanova N."/>
            <person name="Pagani I."/>
            <person name="Dunn J."/>
            <person name="Taghavi S."/>
            <person name="Francis A."/>
            <person name="van der Lelie D."/>
            <person name="Woyke T."/>
        </authorList>
    </citation>
    <scope>NUCLEOTIDE SEQUENCE [LARGE SCALE GENOMIC DNA]</scope>
    <source>
        <strain evidence="1 2">BC1</strain>
    </source>
</reference>
<dbReference type="OrthoDB" id="1937284at2"/>
<dbReference type="AlphaFoldDB" id="R4K209"/>
<dbReference type="Proteomes" id="UP000013523">
    <property type="component" value="Chromosome"/>
</dbReference>